<comment type="caution">
    <text evidence="1">The sequence shown here is derived from an EMBL/GenBank/DDBJ whole genome shotgun (WGS) entry which is preliminary data.</text>
</comment>
<dbReference type="AlphaFoldDB" id="A0A444Z7Y2"/>
<name>A0A444Z7Y2_ARAHY</name>
<gene>
    <name evidence="1" type="ORF">Ahy_B05g078770</name>
</gene>
<evidence type="ECO:0000313" key="2">
    <source>
        <dbReference type="Proteomes" id="UP000289738"/>
    </source>
</evidence>
<protein>
    <submittedName>
        <fullName evidence="1">Uncharacterized protein</fullName>
    </submittedName>
</protein>
<dbReference type="Proteomes" id="UP000289738">
    <property type="component" value="Chromosome B05"/>
</dbReference>
<dbReference type="EMBL" id="SDMP01000015">
    <property type="protein sequence ID" value="RYR10293.1"/>
    <property type="molecule type" value="Genomic_DNA"/>
</dbReference>
<evidence type="ECO:0000313" key="1">
    <source>
        <dbReference type="EMBL" id="RYR10293.1"/>
    </source>
</evidence>
<keyword evidence="2" id="KW-1185">Reference proteome</keyword>
<proteinExistence type="predicted"/>
<organism evidence="1 2">
    <name type="scientific">Arachis hypogaea</name>
    <name type="common">Peanut</name>
    <dbReference type="NCBI Taxonomy" id="3818"/>
    <lineage>
        <taxon>Eukaryota</taxon>
        <taxon>Viridiplantae</taxon>
        <taxon>Streptophyta</taxon>
        <taxon>Embryophyta</taxon>
        <taxon>Tracheophyta</taxon>
        <taxon>Spermatophyta</taxon>
        <taxon>Magnoliopsida</taxon>
        <taxon>eudicotyledons</taxon>
        <taxon>Gunneridae</taxon>
        <taxon>Pentapetalae</taxon>
        <taxon>rosids</taxon>
        <taxon>fabids</taxon>
        <taxon>Fabales</taxon>
        <taxon>Fabaceae</taxon>
        <taxon>Papilionoideae</taxon>
        <taxon>50 kb inversion clade</taxon>
        <taxon>dalbergioids sensu lato</taxon>
        <taxon>Dalbergieae</taxon>
        <taxon>Pterocarpus clade</taxon>
        <taxon>Arachis</taxon>
    </lineage>
</organism>
<sequence>MNKKKYTQAELHCSKGAMVSLILIFYMAAHGSDNIHISARTFIDNILGINRFKQPNRILKWFFFELCGYIRYPISDPIRNPL</sequence>
<accession>A0A444Z7Y2</accession>
<reference evidence="1 2" key="1">
    <citation type="submission" date="2019-01" db="EMBL/GenBank/DDBJ databases">
        <title>Sequencing of cultivated peanut Arachis hypogaea provides insights into genome evolution and oil improvement.</title>
        <authorList>
            <person name="Chen X."/>
        </authorList>
    </citation>
    <scope>NUCLEOTIDE SEQUENCE [LARGE SCALE GENOMIC DNA]</scope>
    <source>
        <strain evidence="2">cv. Fuhuasheng</strain>
        <tissue evidence="1">Leaves</tissue>
    </source>
</reference>